<dbReference type="RefSeq" id="XP_028535908.1">
    <property type="nucleotide sequence ID" value="XM_028678798.1"/>
</dbReference>
<dbReference type="OrthoDB" id="410701at2759"/>
<evidence type="ECO:0000313" key="3">
    <source>
        <dbReference type="EMBL" id="CRH03902.1"/>
    </source>
</evidence>
<dbReference type="Proteomes" id="UP000220158">
    <property type="component" value="Chromosome 13"/>
</dbReference>
<reference evidence="3 4" key="1">
    <citation type="submission" date="2015-04" db="EMBL/GenBank/DDBJ databases">
        <authorList>
            <consortium name="Pathogen Informatics"/>
        </authorList>
    </citation>
    <scope>NUCLEOTIDE SEQUENCE [LARGE SCALE GENOMIC DNA]</scope>
    <source>
        <strain evidence="3 4">SGS1</strain>
    </source>
</reference>
<evidence type="ECO:0000256" key="2">
    <source>
        <dbReference type="SAM" id="Phobius"/>
    </source>
</evidence>
<dbReference type="AlphaFoldDB" id="A0A1J1HED1"/>
<dbReference type="InterPro" id="IPR029045">
    <property type="entry name" value="ClpP/crotonase-like_dom_sf"/>
</dbReference>
<accession>A0A1J1HED1</accession>
<name>A0A1J1HED1_PLARL</name>
<proteinExistence type="inferred from homology"/>
<dbReference type="GeneID" id="39738193"/>
<keyword evidence="2" id="KW-0472">Membrane</keyword>
<dbReference type="GO" id="GO:0005739">
    <property type="term" value="C:mitochondrion"/>
    <property type="evidence" value="ECO:0007669"/>
    <property type="project" value="TreeGrafter"/>
</dbReference>
<dbReference type="KEGG" id="prel:PRELSG_1326000"/>
<dbReference type="EC" id="4.2.1.17" evidence="3"/>
<comment type="similarity">
    <text evidence="1">Belongs to the enoyl-CoA hydratase/isomerase family.</text>
</comment>
<dbReference type="VEuPathDB" id="PlasmoDB:PRELSG_1326000"/>
<evidence type="ECO:0000256" key="1">
    <source>
        <dbReference type="ARBA" id="ARBA00005254"/>
    </source>
</evidence>
<dbReference type="InterPro" id="IPR001753">
    <property type="entry name" value="Enoyl-CoA_hydra/iso"/>
</dbReference>
<dbReference type="GO" id="GO:0004300">
    <property type="term" value="F:enoyl-CoA hydratase activity"/>
    <property type="evidence" value="ECO:0007669"/>
    <property type="project" value="UniProtKB-EC"/>
</dbReference>
<protein>
    <submittedName>
        <fullName evidence="3">Enoyl-CoA hydratase, putative</fullName>
        <ecNumber evidence="3">4.2.1.17</ecNumber>
    </submittedName>
</protein>
<dbReference type="PANTHER" id="PTHR11941">
    <property type="entry name" value="ENOYL-COA HYDRATASE-RELATED"/>
    <property type="match status" value="1"/>
</dbReference>
<dbReference type="Pfam" id="PF00378">
    <property type="entry name" value="ECH_1"/>
    <property type="match status" value="1"/>
</dbReference>
<feature type="transmembrane region" description="Helical" evidence="2">
    <location>
        <begin position="325"/>
        <end position="344"/>
    </location>
</feature>
<keyword evidence="2" id="KW-0812">Transmembrane</keyword>
<dbReference type="EMBL" id="LN835308">
    <property type="protein sequence ID" value="CRH03902.1"/>
    <property type="molecule type" value="Genomic_DNA"/>
</dbReference>
<gene>
    <name evidence="3" type="ORF">PRELSG_1326000</name>
</gene>
<dbReference type="PANTHER" id="PTHR11941:SF171">
    <property type="entry name" value="SD19268P"/>
    <property type="match status" value="1"/>
</dbReference>
<keyword evidence="3" id="KW-0456">Lyase</keyword>
<dbReference type="Gene3D" id="3.90.226.10">
    <property type="entry name" value="2-enoyl-CoA Hydratase, Chain A, domain 1"/>
    <property type="match status" value="1"/>
</dbReference>
<dbReference type="GO" id="GO:0006635">
    <property type="term" value="P:fatty acid beta-oxidation"/>
    <property type="evidence" value="ECO:0007669"/>
    <property type="project" value="TreeGrafter"/>
</dbReference>
<dbReference type="OMA" id="CNTIQHL"/>
<evidence type="ECO:0000313" key="4">
    <source>
        <dbReference type="Proteomes" id="UP000220158"/>
    </source>
</evidence>
<keyword evidence="4" id="KW-1185">Reference proteome</keyword>
<dbReference type="CDD" id="cd06558">
    <property type="entry name" value="crotonase-like"/>
    <property type="match status" value="1"/>
</dbReference>
<organism evidence="3 4">
    <name type="scientific">Plasmodium relictum</name>
    <dbReference type="NCBI Taxonomy" id="85471"/>
    <lineage>
        <taxon>Eukaryota</taxon>
        <taxon>Sar</taxon>
        <taxon>Alveolata</taxon>
        <taxon>Apicomplexa</taxon>
        <taxon>Aconoidasida</taxon>
        <taxon>Haemosporida</taxon>
        <taxon>Plasmodiidae</taxon>
        <taxon>Plasmodium</taxon>
        <taxon>Plasmodium (Haemamoeba)</taxon>
    </lineage>
</organism>
<keyword evidence="2" id="KW-1133">Transmembrane helix</keyword>
<dbReference type="SUPFAM" id="SSF52096">
    <property type="entry name" value="ClpP/crotonase"/>
    <property type="match status" value="1"/>
</dbReference>
<sequence length="392" mass="46649">MIRNILNNGKNRSILSILKEKEKCYNITRFKKNLNYFHTINEAVEKEESNCFTRHKYVDFFRDETRNIGIITFKDMNDKKNIFHEFLDELKNVIEHINNILSNEENNTFYIKEFKNKDNYLIKNIKNRIPYYDNKLKIIIINSVINNNNTFLNSLDYNSYLKNDEETNVNISNSFRYLCNNIQHLPLITISNINGLCLNSGIDFILSTDFRISKQESKFGFDKTYIGLFPYGGSTQKLFRNIPMNYSKYLLLTNQIINANDALKMNLIDICLNNNEEFFIDNSNVSFEDNLSNKEKFCILKENIIKYFQDIFKHKTLQMKIDDDSFIFTLFFSFQFLFIPTYVLQNMKLSINEGISLNDVNSYLDYDKNIFERNINSSQRLDILNYIKKRNK</sequence>